<evidence type="ECO:0000256" key="1">
    <source>
        <dbReference type="ARBA" id="ARBA00022630"/>
    </source>
</evidence>
<gene>
    <name evidence="3" type="primary">ypdA</name>
    <name evidence="3" type="ORF">FLP08_05060</name>
</gene>
<dbReference type="NCBIfam" id="TIGR04018">
    <property type="entry name" value="Bthiol_YpdA"/>
    <property type="match status" value="1"/>
</dbReference>
<dbReference type="RefSeq" id="WP_156274698.1">
    <property type="nucleotide sequence ID" value="NZ_BAABGI010000001.1"/>
</dbReference>
<dbReference type="SUPFAM" id="SSF51905">
    <property type="entry name" value="FAD/NAD(P)-binding domain"/>
    <property type="match status" value="1"/>
</dbReference>
<organism evidence="3 4">
    <name type="scientific">Christiangramia aestuarii</name>
    <dbReference type="NCBI Taxonomy" id="1028746"/>
    <lineage>
        <taxon>Bacteria</taxon>
        <taxon>Pseudomonadati</taxon>
        <taxon>Bacteroidota</taxon>
        <taxon>Flavobacteriia</taxon>
        <taxon>Flavobacteriales</taxon>
        <taxon>Flavobacteriaceae</taxon>
        <taxon>Christiangramia</taxon>
    </lineage>
</organism>
<comment type="caution">
    <text evidence="3">The sequence shown here is derived from an EMBL/GenBank/DDBJ whole genome shotgun (WGS) entry which is preliminary data.</text>
</comment>
<dbReference type="PANTHER" id="PTHR48105">
    <property type="entry name" value="THIOREDOXIN REDUCTASE 1-RELATED-RELATED"/>
    <property type="match status" value="1"/>
</dbReference>
<dbReference type="Gene3D" id="3.50.50.60">
    <property type="entry name" value="FAD/NAD(P)-binding domain"/>
    <property type="match status" value="1"/>
</dbReference>
<keyword evidence="4" id="KW-1185">Reference proteome</keyword>
<dbReference type="PRINTS" id="PR00368">
    <property type="entry name" value="FADPNR"/>
</dbReference>
<evidence type="ECO:0000256" key="2">
    <source>
        <dbReference type="ARBA" id="ARBA00023002"/>
    </source>
</evidence>
<dbReference type="PRINTS" id="PR00469">
    <property type="entry name" value="PNDRDTASEII"/>
</dbReference>
<proteinExistence type="predicted"/>
<dbReference type="EMBL" id="VJVW01000002">
    <property type="protein sequence ID" value="MUP41932.1"/>
    <property type="molecule type" value="Genomic_DNA"/>
</dbReference>
<keyword evidence="2" id="KW-0560">Oxidoreductase</keyword>
<accession>A0A7K1LM93</accession>
<evidence type="ECO:0000313" key="3">
    <source>
        <dbReference type="EMBL" id="MUP41932.1"/>
    </source>
</evidence>
<reference evidence="3 4" key="1">
    <citation type="submission" date="2019-07" db="EMBL/GenBank/DDBJ databases">
        <title>Gramella aestuarii sp. nov., isolated from a tidal flat, and emended description of Gramella echinicola.</title>
        <authorList>
            <person name="Liu L."/>
        </authorList>
    </citation>
    <scope>NUCLEOTIDE SEQUENCE [LARGE SCALE GENOMIC DNA]</scope>
    <source>
        <strain evidence="3 4">BS12</strain>
    </source>
</reference>
<dbReference type="Proteomes" id="UP000460416">
    <property type="component" value="Unassembled WGS sequence"/>
</dbReference>
<dbReference type="Pfam" id="PF13738">
    <property type="entry name" value="Pyr_redox_3"/>
    <property type="match status" value="1"/>
</dbReference>
<keyword evidence="1" id="KW-0285">Flavoprotein</keyword>
<dbReference type="InterPro" id="IPR023856">
    <property type="entry name" value="Bdr"/>
</dbReference>
<name>A0A7K1LM93_9FLAO</name>
<evidence type="ECO:0000313" key="4">
    <source>
        <dbReference type="Proteomes" id="UP000460416"/>
    </source>
</evidence>
<dbReference type="PROSITE" id="PS51257">
    <property type="entry name" value="PROKAR_LIPOPROTEIN"/>
    <property type="match status" value="1"/>
</dbReference>
<protein>
    <submittedName>
        <fullName evidence="3">YpdA family putative bacillithiol disulfide reductase</fullName>
    </submittedName>
</protein>
<dbReference type="GO" id="GO:0016491">
    <property type="term" value="F:oxidoreductase activity"/>
    <property type="evidence" value="ECO:0007669"/>
    <property type="project" value="UniProtKB-KW"/>
</dbReference>
<dbReference type="InterPro" id="IPR050097">
    <property type="entry name" value="Ferredoxin-NADP_redctase_2"/>
</dbReference>
<dbReference type="InterPro" id="IPR036188">
    <property type="entry name" value="FAD/NAD-bd_sf"/>
</dbReference>
<dbReference type="AlphaFoldDB" id="A0A7K1LM93"/>
<dbReference type="OrthoDB" id="9778740at2"/>
<sequence length="329" mass="37241">MQIPKNKYEVVIIGGGPIGIACALEAEKKGLSYVILEKGCLVNSLYHYPTNMTFFSTSEKLELDNIPFISNNPKPGKREALEYYRRIVTSNDINIHLFEKVNSVETNPDQTHTVKTTKGEYIAENVIVATGFYDIPNYLGIPGEELPKVSHYYNDPHYYATQKTIVVGASNSAVDAALEIYRKGGDVTMIVRKPEIGERVKYWVRPDIINRIKEGSIKAHFNSSLKEIREHEVVVQTPEGEEVLENDFVLLLTGYRPNFGFLQDIGIKLSDDGRKIPEYHEETMETNIPGIFLAGVICGGVETHKWFIENSRVHAKMIMDYLHQKTKVS</sequence>